<dbReference type="Gene3D" id="3.20.20.20">
    <property type="entry name" value="Dihydropteroate synthase-like"/>
    <property type="match status" value="1"/>
</dbReference>
<dbReference type="InterPro" id="IPR011005">
    <property type="entry name" value="Dihydropteroate_synth-like_sf"/>
</dbReference>
<dbReference type="NCBIfam" id="TIGR00612">
    <property type="entry name" value="ispG_gcpE"/>
    <property type="match status" value="1"/>
</dbReference>
<dbReference type="GO" id="GO:0016114">
    <property type="term" value="P:terpenoid biosynthetic process"/>
    <property type="evidence" value="ECO:0007669"/>
    <property type="project" value="InterPro"/>
</dbReference>
<dbReference type="Proteomes" id="UP000316517">
    <property type="component" value="Unassembled WGS sequence"/>
</dbReference>
<organism evidence="10 11">
    <name type="scientific">Aerophobetes bacterium</name>
    <dbReference type="NCBI Taxonomy" id="2030807"/>
    <lineage>
        <taxon>Bacteria</taxon>
        <taxon>Candidatus Aerophobota</taxon>
    </lineage>
</organism>
<dbReference type="Gene3D" id="3.30.413.10">
    <property type="entry name" value="Sulfite Reductase Hemoprotein, domain 1"/>
    <property type="match status" value="1"/>
</dbReference>
<evidence type="ECO:0000259" key="9">
    <source>
        <dbReference type="Pfam" id="PF26540"/>
    </source>
</evidence>
<feature type="binding site" evidence="7">
    <location>
        <position position="277"/>
    </location>
    <ligand>
        <name>[4Fe-4S] cluster</name>
        <dbReference type="ChEBI" id="CHEBI:49883"/>
    </ligand>
</feature>
<dbReference type="HAMAP" id="MF_00159">
    <property type="entry name" value="IspG"/>
    <property type="match status" value="1"/>
</dbReference>
<dbReference type="SUPFAM" id="SSF56014">
    <property type="entry name" value="Nitrite and sulphite reductase 4Fe-4S domain-like"/>
    <property type="match status" value="1"/>
</dbReference>
<protein>
    <recommendedName>
        <fullName evidence="7">4-hydroxy-3-methylbut-2-en-1-yl diphosphate synthase (flavodoxin)</fullName>
        <ecNumber evidence="7">1.17.7.3</ecNumber>
    </recommendedName>
    <alternativeName>
        <fullName evidence="7">1-hydroxy-2-methyl-2-(E)-butenyl 4-diphosphate synthase</fullName>
    </alternativeName>
</protein>
<dbReference type="InterPro" id="IPR004588">
    <property type="entry name" value="IspG_bac-typ"/>
</dbReference>
<dbReference type="Pfam" id="PF04551">
    <property type="entry name" value="GcpE"/>
    <property type="match status" value="1"/>
</dbReference>
<comment type="similarity">
    <text evidence="7">Belongs to the IspG family.</text>
</comment>
<dbReference type="Pfam" id="PF26540">
    <property type="entry name" value="GcpE_C"/>
    <property type="match status" value="1"/>
</dbReference>
<dbReference type="GO" id="GO:0046429">
    <property type="term" value="F:4-hydroxy-3-methylbut-2-en-1-yl diphosphate synthase activity (ferredoxin)"/>
    <property type="evidence" value="ECO:0007669"/>
    <property type="project" value="UniProtKB-UniRule"/>
</dbReference>
<name>A0A523TH27_UNCAE</name>
<dbReference type="GO" id="GO:0005506">
    <property type="term" value="F:iron ion binding"/>
    <property type="evidence" value="ECO:0007669"/>
    <property type="project" value="InterPro"/>
</dbReference>
<evidence type="ECO:0000256" key="3">
    <source>
        <dbReference type="ARBA" id="ARBA00023002"/>
    </source>
</evidence>
<dbReference type="InterPro" id="IPR058578">
    <property type="entry name" value="IspG_TIM"/>
</dbReference>
<gene>
    <name evidence="7 10" type="primary">ispG</name>
    <name evidence="10" type="synonym">gcpE</name>
    <name evidence="10" type="ORF">E3J68_02065</name>
</gene>
<keyword evidence="5 7" id="KW-0411">Iron-sulfur</keyword>
<feature type="binding site" evidence="7">
    <location>
        <position position="280"/>
    </location>
    <ligand>
        <name>[4Fe-4S] cluster</name>
        <dbReference type="ChEBI" id="CHEBI:49883"/>
    </ligand>
</feature>
<comment type="function">
    <text evidence="7">Converts 2C-methyl-D-erythritol 2,4-cyclodiphosphate (ME-2,4cPP) into 1-hydroxy-2-methyl-2-(E)-butenyl 4-diphosphate.</text>
</comment>
<keyword evidence="4 7" id="KW-0408">Iron</keyword>
<proteinExistence type="inferred from homology"/>
<dbReference type="EC" id="1.17.7.3" evidence="7"/>
<dbReference type="InterPro" id="IPR045854">
    <property type="entry name" value="NO2/SO3_Rdtase_4Fe4S_sf"/>
</dbReference>
<dbReference type="GO" id="GO:0051539">
    <property type="term" value="F:4 iron, 4 sulfur cluster binding"/>
    <property type="evidence" value="ECO:0007669"/>
    <property type="project" value="UniProtKB-UniRule"/>
</dbReference>
<dbReference type="InterPro" id="IPR058579">
    <property type="entry name" value="IspG_C"/>
</dbReference>
<evidence type="ECO:0000256" key="2">
    <source>
        <dbReference type="ARBA" id="ARBA00022723"/>
    </source>
</evidence>
<accession>A0A523TH27</accession>
<dbReference type="GO" id="GO:0141197">
    <property type="term" value="F:4-hydroxy-3-methylbut-2-enyl-diphosphate synthase activity (flavodoxin)"/>
    <property type="evidence" value="ECO:0007669"/>
    <property type="project" value="UniProtKB-EC"/>
</dbReference>
<evidence type="ECO:0000256" key="4">
    <source>
        <dbReference type="ARBA" id="ARBA00023004"/>
    </source>
</evidence>
<dbReference type="GO" id="GO:0019288">
    <property type="term" value="P:isopentenyl diphosphate biosynthetic process, methylerythritol 4-phosphate pathway"/>
    <property type="evidence" value="ECO:0007669"/>
    <property type="project" value="UniProtKB-UniRule"/>
</dbReference>
<evidence type="ECO:0000256" key="1">
    <source>
        <dbReference type="ARBA" id="ARBA00022485"/>
    </source>
</evidence>
<dbReference type="EMBL" id="SOJT01000092">
    <property type="protein sequence ID" value="TET29209.1"/>
    <property type="molecule type" value="Genomic_DNA"/>
</dbReference>
<dbReference type="UniPathway" id="UPA00056">
    <property type="reaction ID" value="UER00096"/>
</dbReference>
<dbReference type="InterPro" id="IPR016425">
    <property type="entry name" value="IspG_bac"/>
</dbReference>
<keyword evidence="6 7" id="KW-0414">Isoprene biosynthesis</keyword>
<comment type="pathway">
    <text evidence="7">Isoprenoid biosynthesis; isopentenyl diphosphate biosynthesis via DXP pathway; isopentenyl diphosphate from 1-deoxy-D-xylulose 5-phosphate: step 5/6.</text>
</comment>
<evidence type="ECO:0000313" key="11">
    <source>
        <dbReference type="Proteomes" id="UP000316517"/>
    </source>
</evidence>
<feature type="domain" description="IspG TIM-barrel" evidence="8">
    <location>
        <begin position="12"/>
        <end position="259"/>
    </location>
</feature>
<dbReference type="PANTHER" id="PTHR30454">
    <property type="entry name" value="4-HYDROXY-3-METHYLBUT-2-EN-1-YL DIPHOSPHATE SYNTHASE"/>
    <property type="match status" value="1"/>
</dbReference>
<comment type="caution">
    <text evidence="10">The sequence shown here is derived from an EMBL/GenBank/DDBJ whole genome shotgun (WGS) entry which is preliminary data.</text>
</comment>
<keyword evidence="2 7" id="KW-0479">Metal-binding</keyword>
<evidence type="ECO:0000313" key="10">
    <source>
        <dbReference type="EMBL" id="TET29209.1"/>
    </source>
</evidence>
<feature type="binding site" evidence="7">
    <location>
        <position position="312"/>
    </location>
    <ligand>
        <name>[4Fe-4S] cluster</name>
        <dbReference type="ChEBI" id="CHEBI:49883"/>
    </ligand>
</feature>
<reference evidence="10 11" key="1">
    <citation type="submission" date="2019-03" db="EMBL/GenBank/DDBJ databases">
        <title>Metabolic potential of uncultured bacteria and archaea associated with petroleum seepage in deep-sea sediments.</title>
        <authorList>
            <person name="Dong X."/>
            <person name="Hubert C."/>
        </authorList>
    </citation>
    <scope>NUCLEOTIDE SEQUENCE [LARGE SCALE GENOMIC DNA]</scope>
    <source>
        <strain evidence="10">E44_bin3</strain>
    </source>
</reference>
<evidence type="ECO:0000259" key="8">
    <source>
        <dbReference type="Pfam" id="PF04551"/>
    </source>
</evidence>
<dbReference type="PIRSF" id="PIRSF004640">
    <property type="entry name" value="IspG"/>
    <property type="match status" value="1"/>
</dbReference>
<dbReference type="NCBIfam" id="NF001540">
    <property type="entry name" value="PRK00366.1"/>
    <property type="match status" value="1"/>
</dbReference>
<evidence type="ECO:0000256" key="5">
    <source>
        <dbReference type="ARBA" id="ARBA00023014"/>
    </source>
</evidence>
<evidence type="ECO:0000256" key="6">
    <source>
        <dbReference type="ARBA" id="ARBA00023229"/>
    </source>
</evidence>
<sequence>MLWGKVKERRKTRSVKVGKVIIGGDSPVVVQGMTKTSTENISATLRQIIELEEAGARIVRIALPHMRAVKALSKIRKKVKLALVGDVHFNPELAIAAISEGIDKIRINPGNIGKEGILRIAEAAKGSGVPLRVGVNSGSLKESFLPKLTENKRRNPTQKVAQAMVRSALETVTLLEEDNFQDIIVSLKSPYVLTTILSCQLISQKIPYPLHLGITAAGPPPQGIIRSASGIAILLAQGIGDTIRVSLTGDPVEEVKTAYQILQSLDFIKDRPTLISCPTCGRCQIDLISVVNQVASGIEELKLPLTVAVMGCEVNGPGEAREADIGIACGRKGALLFKKGKVFAKVEERNLAGALLSEVTRWVQEEGRGKK</sequence>
<feature type="domain" description="IspG C-terminal" evidence="9">
    <location>
        <begin position="274"/>
        <end position="360"/>
    </location>
</feature>
<comment type="cofactor">
    <cofactor evidence="7">
        <name>[4Fe-4S] cluster</name>
        <dbReference type="ChEBI" id="CHEBI:49883"/>
    </cofactor>
    <text evidence="7">Binds 1 [4Fe-4S] cluster.</text>
</comment>
<dbReference type="AlphaFoldDB" id="A0A523TH27"/>
<keyword evidence="3 7" id="KW-0560">Oxidoreductase</keyword>
<dbReference type="SUPFAM" id="SSF51717">
    <property type="entry name" value="Dihydropteroate synthetase-like"/>
    <property type="match status" value="1"/>
</dbReference>
<evidence type="ECO:0000256" key="7">
    <source>
        <dbReference type="HAMAP-Rule" id="MF_00159"/>
    </source>
</evidence>
<feature type="binding site" evidence="7">
    <location>
        <position position="319"/>
    </location>
    <ligand>
        <name>[4Fe-4S] cluster</name>
        <dbReference type="ChEBI" id="CHEBI:49883"/>
    </ligand>
</feature>
<comment type="catalytic activity">
    <reaction evidence="7">
        <text>(2E)-4-hydroxy-3-methylbut-2-enyl diphosphate + oxidized [flavodoxin] + H2O + 2 H(+) = 2-C-methyl-D-erythritol 2,4-cyclic diphosphate + reduced [flavodoxin]</text>
        <dbReference type="Rhea" id="RHEA:43604"/>
        <dbReference type="Rhea" id="RHEA-COMP:10622"/>
        <dbReference type="Rhea" id="RHEA-COMP:10623"/>
        <dbReference type="ChEBI" id="CHEBI:15377"/>
        <dbReference type="ChEBI" id="CHEBI:15378"/>
        <dbReference type="ChEBI" id="CHEBI:57618"/>
        <dbReference type="ChEBI" id="CHEBI:58210"/>
        <dbReference type="ChEBI" id="CHEBI:58483"/>
        <dbReference type="ChEBI" id="CHEBI:128753"/>
        <dbReference type="EC" id="1.17.7.3"/>
    </reaction>
</comment>
<dbReference type="PANTHER" id="PTHR30454:SF0">
    <property type="entry name" value="4-HYDROXY-3-METHYLBUT-2-EN-1-YL DIPHOSPHATE SYNTHASE (FERREDOXIN), CHLOROPLASTIC"/>
    <property type="match status" value="1"/>
</dbReference>
<keyword evidence="1 7" id="KW-0004">4Fe-4S</keyword>